<evidence type="ECO:0000313" key="2">
    <source>
        <dbReference type="EMBL" id="MBP2408647.1"/>
    </source>
</evidence>
<name>A0ABS4YIL9_9MICO</name>
<proteinExistence type="predicted"/>
<comment type="caution">
    <text evidence="2">The sequence shown here is derived from an EMBL/GenBank/DDBJ whole genome shotgun (WGS) entry which is preliminary data.</text>
</comment>
<protein>
    <submittedName>
        <fullName evidence="2">Uncharacterized protein</fullName>
    </submittedName>
</protein>
<dbReference type="EMBL" id="JAGIOC010000001">
    <property type="protein sequence ID" value="MBP2408647.1"/>
    <property type="molecule type" value="Genomic_DNA"/>
</dbReference>
<organism evidence="2 3">
    <name type="scientific">Brachybacterium fresconis</name>
    <dbReference type="NCBI Taxonomy" id="173363"/>
    <lineage>
        <taxon>Bacteria</taxon>
        <taxon>Bacillati</taxon>
        <taxon>Actinomycetota</taxon>
        <taxon>Actinomycetes</taxon>
        <taxon>Micrococcales</taxon>
        <taxon>Dermabacteraceae</taxon>
        <taxon>Brachybacterium</taxon>
    </lineage>
</organism>
<keyword evidence="1" id="KW-0812">Transmembrane</keyword>
<keyword evidence="3" id="KW-1185">Reference proteome</keyword>
<keyword evidence="1" id="KW-0472">Membrane</keyword>
<sequence>MMTSPPPVDPSATGSPTRGAHRTRTVVLIAVAAAVVAGLVGLGLGGLGGVLISSSGFGGGDRKGQDIADGCVILDRLEDDLPVEEGAVSLEEPLLFELGAAGQLFMAAGAGDQDSEAWLTGKELVSGTATLDMKGINDSVETAQTTICA</sequence>
<gene>
    <name evidence="2" type="ORF">JOF44_001550</name>
</gene>
<keyword evidence="1" id="KW-1133">Transmembrane helix</keyword>
<dbReference type="Proteomes" id="UP000698222">
    <property type="component" value="Unassembled WGS sequence"/>
</dbReference>
<reference evidence="2 3" key="1">
    <citation type="submission" date="2021-03" db="EMBL/GenBank/DDBJ databases">
        <title>Sequencing the genomes of 1000 actinobacteria strains.</title>
        <authorList>
            <person name="Klenk H.-P."/>
        </authorList>
    </citation>
    <scope>NUCLEOTIDE SEQUENCE [LARGE SCALE GENOMIC DNA]</scope>
    <source>
        <strain evidence="2 3">DSM 14564</strain>
    </source>
</reference>
<evidence type="ECO:0000256" key="1">
    <source>
        <dbReference type="SAM" id="Phobius"/>
    </source>
</evidence>
<dbReference type="RefSeq" id="WP_209889421.1">
    <property type="nucleotide sequence ID" value="NZ_BAAAJV010000001.1"/>
</dbReference>
<feature type="transmembrane region" description="Helical" evidence="1">
    <location>
        <begin position="26"/>
        <end position="52"/>
    </location>
</feature>
<accession>A0ABS4YIL9</accession>
<evidence type="ECO:0000313" key="3">
    <source>
        <dbReference type="Proteomes" id="UP000698222"/>
    </source>
</evidence>